<dbReference type="Pfam" id="PF01239">
    <property type="entry name" value="PPTA"/>
    <property type="match status" value="4"/>
</dbReference>
<evidence type="ECO:0000256" key="1">
    <source>
        <dbReference type="ARBA" id="ARBA00001946"/>
    </source>
</evidence>
<proteinExistence type="inferred from homology"/>
<evidence type="ECO:0000256" key="12">
    <source>
        <dbReference type="ARBA" id="ARBA00043086"/>
    </source>
</evidence>
<dbReference type="Gene3D" id="1.25.40.120">
    <property type="entry name" value="Protein prenylyltransferase"/>
    <property type="match status" value="1"/>
</dbReference>
<dbReference type="AlphaFoldDB" id="A0A1E3PBV6"/>
<dbReference type="PANTHER" id="PTHR11129:SF1">
    <property type="entry name" value="PROTEIN FARNESYLTRANSFERASE_GERANYLGERANYLTRANSFERASE TYPE-1 SUBUNIT ALPHA"/>
    <property type="match status" value="1"/>
</dbReference>
<dbReference type="OrthoDB" id="272289at2759"/>
<dbReference type="InterPro" id="IPR002088">
    <property type="entry name" value="Prenyl_trans_a"/>
</dbReference>
<dbReference type="EC" id="2.5.1.59" evidence="3"/>
<dbReference type="PROSITE" id="PS51147">
    <property type="entry name" value="PFTA"/>
    <property type="match status" value="5"/>
</dbReference>
<dbReference type="GO" id="GO:0004660">
    <property type="term" value="F:protein farnesyltransferase activity"/>
    <property type="evidence" value="ECO:0007669"/>
    <property type="project" value="UniProtKB-EC"/>
</dbReference>
<dbReference type="EC" id="2.5.1.58" evidence="4"/>
<dbReference type="EMBL" id="KV454208">
    <property type="protein sequence ID" value="ODQ62885.1"/>
    <property type="molecule type" value="Genomic_DNA"/>
</dbReference>
<evidence type="ECO:0000256" key="7">
    <source>
        <dbReference type="ARBA" id="ARBA00022737"/>
    </source>
</evidence>
<evidence type="ECO:0000256" key="4">
    <source>
        <dbReference type="ARBA" id="ARBA00012702"/>
    </source>
</evidence>
<dbReference type="RefSeq" id="XP_019042092.1">
    <property type="nucleotide sequence ID" value="XM_019182657.1"/>
</dbReference>
<reference evidence="14 15" key="1">
    <citation type="journal article" date="2016" name="Proc. Natl. Acad. Sci. U.S.A.">
        <title>Comparative genomics of biotechnologically important yeasts.</title>
        <authorList>
            <person name="Riley R."/>
            <person name="Haridas S."/>
            <person name="Wolfe K.H."/>
            <person name="Lopes M.R."/>
            <person name="Hittinger C.T."/>
            <person name="Goeker M."/>
            <person name="Salamov A.A."/>
            <person name="Wisecaver J.H."/>
            <person name="Long T.M."/>
            <person name="Calvey C.H."/>
            <person name="Aerts A.L."/>
            <person name="Barry K.W."/>
            <person name="Choi C."/>
            <person name="Clum A."/>
            <person name="Coughlan A.Y."/>
            <person name="Deshpande S."/>
            <person name="Douglass A.P."/>
            <person name="Hanson S.J."/>
            <person name="Klenk H.-P."/>
            <person name="LaButti K.M."/>
            <person name="Lapidus A."/>
            <person name="Lindquist E.A."/>
            <person name="Lipzen A.M."/>
            <person name="Meier-Kolthoff J.P."/>
            <person name="Ohm R.A."/>
            <person name="Otillar R.P."/>
            <person name="Pangilinan J.L."/>
            <person name="Peng Y."/>
            <person name="Rokas A."/>
            <person name="Rosa C.A."/>
            <person name="Scheuner C."/>
            <person name="Sibirny A.A."/>
            <person name="Slot J.C."/>
            <person name="Stielow J.B."/>
            <person name="Sun H."/>
            <person name="Kurtzman C.P."/>
            <person name="Blackwell M."/>
            <person name="Grigoriev I.V."/>
            <person name="Jeffries T.W."/>
        </authorList>
    </citation>
    <scope>NUCLEOTIDE SEQUENCE [LARGE SCALE GENOMIC DNA]</scope>
    <source>
        <strain evidence="15">ATCC 58044 / CBS 1984 / NCYC 433 / NRRL Y-366-8</strain>
    </source>
</reference>
<evidence type="ECO:0000313" key="14">
    <source>
        <dbReference type="EMBL" id="ODQ62885.1"/>
    </source>
</evidence>
<dbReference type="Proteomes" id="UP000094112">
    <property type="component" value="Unassembled WGS sequence"/>
</dbReference>
<name>A0A1E3PBV6_WICAA</name>
<dbReference type="SUPFAM" id="SSF48439">
    <property type="entry name" value="Protein prenylyltransferase"/>
    <property type="match status" value="1"/>
</dbReference>
<dbReference type="GO" id="GO:0005965">
    <property type="term" value="C:protein farnesyltransferase complex"/>
    <property type="evidence" value="ECO:0007669"/>
    <property type="project" value="EnsemblFungi"/>
</dbReference>
<organism evidence="14 15">
    <name type="scientific">Wickerhamomyces anomalus (strain ATCC 58044 / CBS 1984 / NCYC 433 / NRRL Y-366-8)</name>
    <name type="common">Yeast</name>
    <name type="synonym">Hansenula anomala</name>
    <dbReference type="NCBI Taxonomy" id="683960"/>
    <lineage>
        <taxon>Eukaryota</taxon>
        <taxon>Fungi</taxon>
        <taxon>Dikarya</taxon>
        <taxon>Ascomycota</taxon>
        <taxon>Saccharomycotina</taxon>
        <taxon>Saccharomycetes</taxon>
        <taxon>Phaffomycetales</taxon>
        <taxon>Wickerhamomycetaceae</taxon>
        <taxon>Wickerhamomyces</taxon>
    </lineage>
</organism>
<evidence type="ECO:0000256" key="9">
    <source>
        <dbReference type="ARBA" id="ARBA00040965"/>
    </source>
</evidence>
<evidence type="ECO:0000256" key="5">
    <source>
        <dbReference type="ARBA" id="ARBA00022602"/>
    </source>
</evidence>
<keyword evidence="15" id="KW-1185">Reference proteome</keyword>
<dbReference type="GO" id="GO:0005953">
    <property type="term" value="C:CAAX-protein geranylgeranyltransferase complex"/>
    <property type="evidence" value="ECO:0007669"/>
    <property type="project" value="EnsemblFungi"/>
</dbReference>
<dbReference type="GeneID" id="30199903"/>
<dbReference type="PANTHER" id="PTHR11129">
    <property type="entry name" value="PROTEIN FARNESYLTRANSFERASE ALPHA SUBUNIT/RAB GERANYLGERANYL TRANSFERASE ALPHA SUBUNIT"/>
    <property type="match status" value="1"/>
</dbReference>
<keyword evidence="5" id="KW-0637">Prenyltransferase</keyword>
<comment type="similarity">
    <text evidence="2">Belongs to the protein prenyltransferase subunit alpha family.</text>
</comment>
<evidence type="ECO:0000256" key="6">
    <source>
        <dbReference type="ARBA" id="ARBA00022679"/>
    </source>
</evidence>
<accession>A0A1E3PBV6</accession>
<comment type="cofactor">
    <cofactor evidence="1">
        <name>Mg(2+)</name>
        <dbReference type="ChEBI" id="CHEBI:18420"/>
    </cofactor>
</comment>
<evidence type="ECO:0000256" key="2">
    <source>
        <dbReference type="ARBA" id="ARBA00006734"/>
    </source>
</evidence>
<protein>
    <recommendedName>
        <fullName evidence="9">Protein farnesyltransferase/geranylgeranyltransferase type-1 subunit alpha</fullName>
        <ecNumber evidence="4">2.5.1.58</ecNumber>
        <ecNumber evidence="3">2.5.1.59</ecNumber>
    </recommendedName>
    <alternativeName>
        <fullName evidence="12">CAAX farnesyltransferase subunit alpha</fullName>
    </alternativeName>
    <alternativeName>
        <fullName evidence="11">FTase-alpha</fullName>
    </alternativeName>
    <alternativeName>
        <fullName evidence="10">Ras proteins prenyltransferase subunit alpha</fullName>
    </alternativeName>
    <alternativeName>
        <fullName evidence="13">Type I protein geranyl-geranyltransferase subunit alpha</fullName>
    </alternativeName>
</protein>
<dbReference type="GO" id="GO:0004662">
    <property type="term" value="F:CAAX-protein geranylgeranyltransferase activity"/>
    <property type="evidence" value="ECO:0007669"/>
    <property type="project" value="UniProtKB-EC"/>
</dbReference>
<keyword evidence="7" id="KW-0677">Repeat</keyword>
<keyword evidence="6" id="KW-0808">Transferase</keyword>
<dbReference type="GO" id="GO:0007323">
    <property type="term" value="P:peptide pheromone maturation"/>
    <property type="evidence" value="ECO:0007669"/>
    <property type="project" value="EnsemblFungi"/>
</dbReference>
<gene>
    <name evidence="14" type="ORF">WICANDRAFT_50746</name>
</gene>
<evidence type="ECO:0000256" key="13">
    <source>
        <dbReference type="ARBA" id="ARBA00043219"/>
    </source>
</evidence>
<evidence type="ECO:0000256" key="8">
    <source>
        <dbReference type="ARBA" id="ARBA00022842"/>
    </source>
</evidence>
<keyword evidence="8" id="KW-0460">Magnesium</keyword>
<evidence type="ECO:0000256" key="11">
    <source>
        <dbReference type="ARBA" id="ARBA00042436"/>
    </source>
</evidence>
<evidence type="ECO:0000256" key="10">
    <source>
        <dbReference type="ARBA" id="ARBA00041392"/>
    </source>
</evidence>
<evidence type="ECO:0000313" key="15">
    <source>
        <dbReference type="Proteomes" id="UP000094112"/>
    </source>
</evidence>
<sequence length="303" mass="36065">MENYDWEHITPLPLDEEGIQVSQILYTEEYRSVMGLLRALQTNEEYSDRALFITQEAIRLNAAHYTVWQYRYHNIINLKKDINKELDWVEEIAIENTKNYQIWNYRQLLLQAQENPDPKREFPLIEVMLDEDSKNYHVWSHRKWLVKFFNKFDEELTFVDQFIEKDVYNNSAWSHRYFAIFGDAQINKKTITNDIFEKELEYTKDKISIAPQNVSSWNYLIALFEVTGNNLSQLEEFAKSYANVLSNDADVEKIKSVPALEALVKIYTKSNPELATKGYDLLATKYDTIRKNYWEYKKKSNSV</sequence>
<evidence type="ECO:0000256" key="3">
    <source>
        <dbReference type="ARBA" id="ARBA00012700"/>
    </source>
</evidence>
<dbReference type="STRING" id="683960.A0A1E3PBV6"/>